<comment type="caution">
    <text evidence="2">The sequence shown here is derived from an EMBL/GenBank/DDBJ whole genome shotgun (WGS) entry which is preliminary data.</text>
</comment>
<keyword evidence="3" id="KW-1185">Reference proteome</keyword>
<reference evidence="2 3" key="1">
    <citation type="submission" date="2019-09" db="EMBL/GenBank/DDBJ databases">
        <title>Draft genome sequence of the thermophilic Saccharopolyspora hirsuta VKM Ac-666T.</title>
        <authorList>
            <person name="Lobastova T.G."/>
            <person name="Fokina V."/>
            <person name="Bragin E.Y."/>
            <person name="Shtratnikova V.Y."/>
            <person name="Starodumova I.P."/>
            <person name="Tarlachkov S.V."/>
            <person name="Donova M.V."/>
        </authorList>
    </citation>
    <scope>NUCLEOTIDE SEQUENCE [LARGE SCALE GENOMIC DNA]</scope>
    <source>
        <strain evidence="2 3">VKM Ac-666</strain>
    </source>
</reference>
<evidence type="ECO:0000313" key="3">
    <source>
        <dbReference type="Proteomes" id="UP000323946"/>
    </source>
</evidence>
<accession>A0A5M7CD57</accession>
<protein>
    <submittedName>
        <fullName evidence="2">Uncharacterized protein</fullName>
    </submittedName>
</protein>
<sequence length="62" mass="6424">MRRAAIAVLLAGMALLGTAPAALAQERTTREECERGGGRVVLGPGVEHYCIGGEHHGEVVEG</sequence>
<feature type="chain" id="PRO_5024385662" evidence="1">
    <location>
        <begin position="25"/>
        <end position="62"/>
    </location>
</feature>
<feature type="signal peptide" evidence="1">
    <location>
        <begin position="1"/>
        <end position="24"/>
    </location>
</feature>
<evidence type="ECO:0000256" key="1">
    <source>
        <dbReference type="SAM" id="SignalP"/>
    </source>
</evidence>
<dbReference type="EMBL" id="VWPH01000001">
    <property type="protein sequence ID" value="KAA5838088.1"/>
    <property type="molecule type" value="Genomic_DNA"/>
</dbReference>
<dbReference type="AlphaFoldDB" id="A0A5M7CD57"/>
<dbReference type="Proteomes" id="UP000323946">
    <property type="component" value="Unassembled WGS sequence"/>
</dbReference>
<gene>
    <name evidence="2" type="ORF">F1721_01080</name>
</gene>
<organism evidence="2 3">
    <name type="scientific">Saccharopolyspora hirsuta</name>
    <dbReference type="NCBI Taxonomy" id="1837"/>
    <lineage>
        <taxon>Bacteria</taxon>
        <taxon>Bacillati</taxon>
        <taxon>Actinomycetota</taxon>
        <taxon>Actinomycetes</taxon>
        <taxon>Pseudonocardiales</taxon>
        <taxon>Pseudonocardiaceae</taxon>
        <taxon>Saccharopolyspora</taxon>
    </lineage>
</organism>
<name>A0A5M7CD57_SACHI</name>
<keyword evidence="1" id="KW-0732">Signal</keyword>
<proteinExistence type="predicted"/>
<dbReference type="RefSeq" id="WP_150064594.1">
    <property type="nucleotide sequence ID" value="NZ_JBEPDJ010000001.1"/>
</dbReference>
<evidence type="ECO:0000313" key="2">
    <source>
        <dbReference type="EMBL" id="KAA5838088.1"/>
    </source>
</evidence>